<evidence type="ECO:0000313" key="2">
    <source>
        <dbReference type="EMBL" id="KAL0483804.1"/>
    </source>
</evidence>
<name>A0AAW2Z319_9EUKA</name>
<dbReference type="InterPro" id="IPR001810">
    <property type="entry name" value="F-box_dom"/>
</dbReference>
<feature type="domain" description="F-box" evidence="1">
    <location>
        <begin position="1"/>
        <end position="48"/>
    </location>
</feature>
<organism evidence="2 3">
    <name type="scientific">Acrasis kona</name>
    <dbReference type="NCBI Taxonomy" id="1008807"/>
    <lineage>
        <taxon>Eukaryota</taxon>
        <taxon>Discoba</taxon>
        <taxon>Heterolobosea</taxon>
        <taxon>Tetramitia</taxon>
        <taxon>Eutetramitia</taxon>
        <taxon>Acrasidae</taxon>
        <taxon>Acrasis</taxon>
    </lineage>
</organism>
<reference evidence="2 3" key="1">
    <citation type="submission" date="2024-03" db="EMBL/GenBank/DDBJ databases">
        <title>The Acrasis kona genome and developmental transcriptomes reveal deep origins of eukaryotic multicellular pathways.</title>
        <authorList>
            <person name="Sheikh S."/>
            <person name="Fu C.-J."/>
            <person name="Brown M.W."/>
            <person name="Baldauf S.L."/>
        </authorList>
    </citation>
    <scope>NUCLEOTIDE SEQUENCE [LARGE SCALE GENOMIC DNA]</scope>
    <source>
        <strain evidence="2 3">ATCC MYA-3509</strain>
    </source>
</reference>
<evidence type="ECO:0000313" key="3">
    <source>
        <dbReference type="Proteomes" id="UP001431209"/>
    </source>
</evidence>
<accession>A0AAW2Z319</accession>
<protein>
    <recommendedName>
        <fullName evidence="1">F-box domain-containing protein</fullName>
    </recommendedName>
</protein>
<dbReference type="AlphaFoldDB" id="A0AAW2Z319"/>
<dbReference type="EMBL" id="JAOPGA020000995">
    <property type="protein sequence ID" value="KAL0483804.1"/>
    <property type="molecule type" value="Genomic_DNA"/>
</dbReference>
<dbReference type="Proteomes" id="UP001431209">
    <property type="component" value="Unassembled WGS sequence"/>
</dbReference>
<keyword evidence="3" id="KW-1185">Reference proteome</keyword>
<proteinExistence type="predicted"/>
<dbReference type="PROSITE" id="PS50181">
    <property type="entry name" value="FBOX"/>
    <property type="match status" value="1"/>
</dbReference>
<evidence type="ECO:0000259" key="1">
    <source>
        <dbReference type="PROSITE" id="PS50181"/>
    </source>
</evidence>
<gene>
    <name evidence="2" type="ORF">AKO1_014028</name>
</gene>
<comment type="caution">
    <text evidence="2">The sequence shown here is derived from an EMBL/GenBank/DDBJ whole genome shotgun (WGS) entry which is preliminary data.</text>
</comment>
<sequence>MVEYKDLPTEIIESIHSFLNTFDALSLEATSSQHKKLTNRINEKKRRYQWYYQHIFKVPLHSDKMNKLLSYTDAPNVNFHVWDTSGDEEFLKIETIESTVDYVFNDRLSMWEEIVQDMYYTFNPNVEKCVHCSERAIEHYDMCINHVINSAKKSLSFRVNFIYKYYSELGIGGNHCSEAEFDMSPIKQIINGVHLIDLLVALNSGEHFEVYLGEDTEEAQVEPKKKKRRRRA</sequence>